<dbReference type="RefSeq" id="WP_197046238.1">
    <property type="nucleotide sequence ID" value="NZ_LR734991.1"/>
</dbReference>
<evidence type="ECO:0000313" key="2">
    <source>
        <dbReference type="Proteomes" id="UP000182190"/>
    </source>
</evidence>
<proteinExistence type="predicted"/>
<dbReference type="AlphaFoldDB" id="A0A7Z9BKT5"/>
<dbReference type="InterPro" id="IPR039366">
    <property type="entry name" value="Pilotin"/>
</dbReference>
<dbReference type="Pfam" id="PF09619">
    <property type="entry name" value="YscW"/>
    <property type="match status" value="1"/>
</dbReference>
<dbReference type="InterPro" id="IPR053196">
    <property type="entry name" value="Lipoprotein_YbaY-like"/>
</dbReference>
<keyword evidence="2" id="KW-1185">Reference proteome</keyword>
<protein>
    <submittedName>
        <fullName evidence="1">Uncharacterized protein</fullName>
    </submittedName>
</protein>
<name>A0A7Z9BKT5_9CYAN</name>
<dbReference type="EMBL" id="CZCS02000157">
    <property type="protein sequence ID" value="VXD16501.1"/>
    <property type="molecule type" value="Genomic_DNA"/>
</dbReference>
<gene>
    <name evidence="1" type="ORF">PL9631_240003</name>
</gene>
<reference evidence="1" key="1">
    <citation type="submission" date="2019-10" db="EMBL/GenBank/DDBJ databases">
        <authorList>
            <consortium name="Genoscope - CEA"/>
            <person name="William W."/>
        </authorList>
    </citation>
    <scope>NUCLEOTIDE SEQUENCE [LARGE SCALE GENOMIC DNA]</scope>
    <source>
        <strain evidence="1">BBR_PRJEB10994</strain>
    </source>
</reference>
<sequence length="249" mass="28019">MKINSQNKTHFFVPLLVASTVLTLTPTIGFIPPTLAQRALDFATQGCRGVPQEAYFMTQNYHINICRGQGGLLMVVSFRNEQLFDRFPVQAQGNSYVGTSQKASYQVNSTTFIIQPHNNPRPITERVLRMQGNPVNQTPQESKVTGTVTYRQRIALPPNATVIVRLQDVSRFNNAPRTITQQTNPLRGQQVPVPFSLIYNPNDIQPNGIYIIRAEIYIDGRLTWANMNQDRVITQGNPNTIEIIVQPVN</sequence>
<evidence type="ECO:0000313" key="1">
    <source>
        <dbReference type="EMBL" id="VXD16501.1"/>
    </source>
</evidence>
<dbReference type="PANTHER" id="PTHR38013:SF1">
    <property type="entry name" value="GLYCOPROTEIN_POLYSACCHARIDE METABOLISM"/>
    <property type="match status" value="1"/>
</dbReference>
<accession>A0A7Z9BKT5</accession>
<dbReference type="Proteomes" id="UP000182190">
    <property type="component" value="Unassembled WGS sequence"/>
</dbReference>
<organism evidence="1 2">
    <name type="scientific">Planktothrix paucivesiculata PCC 9631</name>
    <dbReference type="NCBI Taxonomy" id="671071"/>
    <lineage>
        <taxon>Bacteria</taxon>
        <taxon>Bacillati</taxon>
        <taxon>Cyanobacteriota</taxon>
        <taxon>Cyanophyceae</taxon>
        <taxon>Oscillatoriophycideae</taxon>
        <taxon>Oscillatoriales</taxon>
        <taxon>Microcoleaceae</taxon>
        <taxon>Planktothrix</taxon>
    </lineage>
</organism>
<dbReference type="PANTHER" id="PTHR38013">
    <property type="entry name" value="GLYCOPROTEIN/POLYSACCHARIDE METABOLISM"/>
    <property type="match status" value="1"/>
</dbReference>
<comment type="caution">
    <text evidence="1">The sequence shown here is derived from an EMBL/GenBank/DDBJ whole genome shotgun (WGS) entry which is preliminary data.</text>
</comment>